<dbReference type="InterPro" id="IPR036609">
    <property type="entry name" value="LCCL_sf"/>
</dbReference>
<feature type="transmembrane region" description="Helical" evidence="2">
    <location>
        <begin position="370"/>
        <end position="387"/>
    </location>
</feature>
<dbReference type="OrthoDB" id="441660at2759"/>
<reference evidence="4" key="1">
    <citation type="journal article" date="2020" name="Stud. Mycol.">
        <title>101 Dothideomycetes genomes: a test case for predicting lifestyles and emergence of pathogens.</title>
        <authorList>
            <person name="Haridas S."/>
            <person name="Albert R."/>
            <person name="Binder M."/>
            <person name="Bloem J."/>
            <person name="Labutti K."/>
            <person name="Salamov A."/>
            <person name="Andreopoulos B."/>
            <person name="Baker S."/>
            <person name="Barry K."/>
            <person name="Bills G."/>
            <person name="Bluhm B."/>
            <person name="Cannon C."/>
            <person name="Castanera R."/>
            <person name="Culley D."/>
            <person name="Daum C."/>
            <person name="Ezra D."/>
            <person name="Gonzalez J."/>
            <person name="Henrissat B."/>
            <person name="Kuo A."/>
            <person name="Liang C."/>
            <person name="Lipzen A."/>
            <person name="Lutzoni F."/>
            <person name="Magnuson J."/>
            <person name="Mondo S."/>
            <person name="Nolan M."/>
            <person name="Ohm R."/>
            <person name="Pangilinan J."/>
            <person name="Park H.-J."/>
            <person name="Ramirez L."/>
            <person name="Alfaro M."/>
            <person name="Sun H."/>
            <person name="Tritt A."/>
            <person name="Yoshinaga Y."/>
            <person name="Zwiers L.-H."/>
            <person name="Turgeon B."/>
            <person name="Goodwin S."/>
            <person name="Spatafora J."/>
            <person name="Crous P."/>
            <person name="Grigoriev I."/>
        </authorList>
    </citation>
    <scope>NUCLEOTIDE SEQUENCE</scope>
    <source>
        <strain evidence="4">CBS 123094</strain>
    </source>
</reference>
<feature type="region of interest" description="Disordered" evidence="1">
    <location>
        <begin position="1"/>
        <end position="68"/>
    </location>
</feature>
<evidence type="ECO:0000313" key="5">
    <source>
        <dbReference type="Proteomes" id="UP000799779"/>
    </source>
</evidence>
<feature type="domain" description="LCCL" evidence="3">
    <location>
        <begin position="201"/>
        <end position="253"/>
    </location>
</feature>
<dbReference type="AlphaFoldDB" id="A0A6A5WN76"/>
<accession>A0A6A5WN76</accession>
<dbReference type="PROSITE" id="PS50820">
    <property type="entry name" value="LCCL"/>
    <property type="match status" value="1"/>
</dbReference>
<evidence type="ECO:0000259" key="3">
    <source>
        <dbReference type="PROSITE" id="PS50820"/>
    </source>
</evidence>
<dbReference type="InterPro" id="IPR004043">
    <property type="entry name" value="LCCL"/>
</dbReference>
<evidence type="ECO:0000256" key="2">
    <source>
        <dbReference type="SAM" id="Phobius"/>
    </source>
</evidence>
<keyword evidence="5" id="KW-1185">Reference proteome</keyword>
<evidence type="ECO:0000256" key="1">
    <source>
        <dbReference type="SAM" id="MobiDB-lite"/>
    </source>
</evidence>
<feature type="compositionally biased region" description="Basic and acidic residues" evidence="1">
    <location>
        <begin position="13"/>
        <end position="37"/>
    </location>
</feature>
<keyword evidence="2" id="KW-0472">Membrane</keyword>
<feature type="compositionally biased region" description="Polar residues" evidence="1">
    <location>
        <begin position="59"/>
        <end position="68"/>
    </location>
</feature>
<feature type="transmembrane region" description="Helical" evidence="2">
    <location>
        <begin position="281"/>
        <end position="311"/>
    </location>
</feature>
<dbReference type="Pfam" id="PF03815">
    <property type="entry name" value="LCCL"/>
    <property type="match status" value="1"/>
</dbReference>
<organism evidence="4 5">
    <name type="scientific">Amniculicola lignicola CBS 123094</name>
    <dbReference type="NCBI Taxonomy" id="1392246"/>
    <lineage>
        <taxon>Eukaryota</taxon>
        <taxon>Fungi</taxon>
        <taxon>Dikarya</taxon>
        <taxon>Ascomycota</taxon>
        <taxon>Pezizomycotina</taxon>
        <taxon>Dothideomycetes</taxon>
        <taxon>Pleosporomycetidae</taxon>
        <taxon>Pleosporales</taxon>
        <taxon>Amniculicolaceae</taxon>
        <taxon>Amniculicola</taxon>
    </lineage>
</organism>
<protein>
    <recommendedName>
        <fullName evidence="3">LCCL domain-containing protein</fullName>
    </recommendedName>
</protein>
<feature type="transmembrane region" description="Helical" evidence="2">
    <location>
        <begin position="408"/>
        <end position="426"/>
    </location>
</feature>
<dbReference type="Gene3D" id="2.170.130.20">
    <property type="entry name" value="LCCL-like domain"/>
    <property type="match status" value="1"/>
</dbReference>
<dbReference type="PANTHER" id="PTHR31331">
    <property type="entry name" value="LCCL DOMAIN PROTEIN (AFU_ORTHOLOGUE AFUA_5G08630)"/>
    <property type="match status" value="1"/>
</dbReference>
<dbReference type="SMART" id="SM00603">
    <property type="entry name" value="LCCL"/>
    <property type="match status" value="1"/>
</dbReference>
<feature type="transmembrane region" description="Helical" evidence="2">
    <location>
        <begin position="108"/>
        <end position="126"/>
    </location>
</feature>
<feature type="compositionally biased region" description="Basic and acidic residues" evidence="1">
    <location>
        <begin position="45"/>
        <end position="54"/>
    </location>
</feature>
<feature type="region of interest" description="Disordered" evidence="1">
    <location>
        <begin position="574"/>
        <end position="599"/>
    </location>
</feature>
<name>A0A6A5WN76_9PLEO</name>
<dbReference type="InterPro" id="IPR051957">
    <property type="entry name" value="CRISP-LCCL_domain"/>
</dbReference>
<evidence type="ECO:0000313" key="4">
    <source>
        <dbReference type="EMBL" id="KAF2002209.1"/>
    </source>
</evidence>
<proteinExistence type="predicted"/>
<dbReference type="Proteomes" id="UP000799779">
    <property type="component" value="Unassembled WGS sequence"/>
</dbReference>
<dbReference type="PANTHER" id="PTHR31331:SF8">
    <property type="entry name" value="LCCL DOMAIN PROTEIN (AFU_ORTHOLOGUE AFUA_5G02970)"/>
    <property type="match status" value="1"/>
</dbReference>
<dbReference type="EMBL" id="ML977578">
    <property type="protein sequence ID" value="KAF2002209.1"/>
    <property type="molecule type" value="Genomic_DNA"/>
</dbReference>
<feature type="transmembrane region" description="Helical" evidence="2">
    <location>
        <begin position="438"/>
        <end position="461"/>
    </location>
</feature>
<keyword evidence="2" id="KW-1133">Transmembrane helix</keyword>
<keyword evidence="2" id="KW-0812">Transmembrane</keyword>
<sequence length="649" mass="71359">MPPAADHAGPYSNHDEPDTGHGAEEDEEAHLIPSERFEIEDDGDAGVRRGRGDYGDTDSSQGQRSFIQKWTRRPYPLRPHTIHPIWPGIQQVPARFLDRVATSKRRKIGLLVGATIVWALLFLLGLSSQFPLTDGTGQAVINLDCVDTLWGYKNSCGLGGIDCRPFTNDSFAFRCPANCRGVMVLNPRAVGPVEVNYRPLVIGEGPYRADSFICGSGIHAGVVSDEKGGCGRVTRAGEYTGFLDSEKNGISSIPFNSYFPFSFSVEKDGSFSCPSSPRQPLLLLSLLFTATISIFTPAPSLFFLLFTTLFLHVSFVSDPPSASYHTPTVLPDHLSTFSSRLLPALFCATVLYRTTIHRTLSGLTAPIEKTILWLGAWWFGALSNYTFDWIPIQRLTAHDLEQQPGAKLALVGILILLVFIIVQQIHAFWWEGRLARYLALYALFIGGILFCLLIPSVNFRIHHYILALLLLPGTGMQTRPSLVYQGVLLGLFVNGVARWGFDGVLQTSGELRGDAAVGGLVPNVSMMGFGAEMMGSRGVTFEWEMDGAMGVGMHGISALVNDVERFRGFWEEGEGEGEGVGEMGTGVKNGEDGQDGDAEQKGHFTWQRDVGLEVPEYFRFAYVRDGLTLDYTKAGVLWPNWTWTDIPDT</sequence>
<gene>
    <name evidence="4" type="ORF">P154DRAFT_618636</name>
</gene>
<dbReference type="SUPFAM" id="SSF69848">
    <property type="entry name" value="LCCL domain"/>
    <property type="match status" value="1"/>
</dbReference>